<dbReference type="SUPFAM" id="SSF56176">
    <property type="entry name" value="FAD-binding/transporter-associated domain-like"/>
    <property type="match status" value="1"/>
</dbReference>
<gene>
    <name evidence="7" type="ORF">BU24DRAFT_433798</name>
</gene>
<evidence type="ECO:0000256" key="2">
    <source>
        <dbReference type="ARBA" id="ARBA00022630"/>
    </source>
</evidence>
<organism evidence="7 8">
    <name type="scientific">Aaosphaeria arxii CBS 175.79</name>
    <dbReference type="NCBI Taxonomy" id="1450172"/>
    <lineage>
        <taxon>Eukaryota</taxon>
        <taxon>Fungi</taxon>
        <taxon>Dikarya</taxon>
        <taxon>Ascomycota</taxon>
        <taxon>Pezizomycotina</taxon>
        <taxon>Dothideomycetes</taxon>
        <taxon>Pleosporomycetidae</taxon>
        <taxon>Pleosporales</taxon>
        <taxon>Pleosporales incertae sedis</taxon>
        <taxon>Aaosphaeria</taxon>
    </lineage>
</organism>
<dbReference type="PANTHER" id="PTHR42973:SF54">
    <property type="entry name" value="FAD-BINDING PCMH-TYPE DOMAIN-CONTAINING PROTEIN"/>
    <property type="match status" value="1"/>
</dbReference>
<keyword evidence="3" id="KW-0274">FAD</keyword>
<dbReference type="GO" id="GO:0071949">
    <property type="term" value="F:FAD binding"/>
    <property type="evidence" value="ECO:0007669"/>
    <property type="project" value="InterPro"/>
</dbReference>
<dbReference type="PROSITE" id="PS51387">
    <property type="entry name" value="FAD_PCMH"/>
    <property type="match status" value="1"/>
</dbReference>
<dbReference type="Pfam" id="PF01565">
    <property type="entry name" value="FAD_binding_4"/>
    <property type="match status" value="1"/>
</dbReference>
<dbReference type="EMBL" id="ML978070">
    <property type="protein sequence ID" value="KAF2014433.1"/>
    <property type="molecule type" value="Genomic_DNA"/>
</dbReference>
<evidence type="ECO:0000259" key="6">
    <source>
        <dbReference type="PROSITE" id="PS51387"/>
    </source>
</evidence>
<dbReference type="Gene3D" id="3.40.462.20">
    <property type="match status" value="1"/>
</dbReference>
<dbReference type="Gene3D" id="3.30.465.10">
    <property type="match status" value="1"/>
</dbReference>
<dbReference type="OrthoDB" id="2151789at2759"/>
<dbReference type="InterPro" id="IPR050416">
    <property type="entry name" value="FAD-linked_Oxidoreductase"/>
</dbReference>
<protein>
    <submittedName>
        <fullName evidence="7">FAD-binding domain-containing protein</fullName>
    </submittedName>
</protein>
<accession>A0A6A5XND2</accession>
<feature type="region of interest" description="Disordered" evidence="5">
    <location>
        <begin position="326"/>
        <end position="348"/>
    </location>
</feature>
<dbReference type="GO" id="GO:0016491">
    <property type="term" value="F:oxidoreductase activity"/>
    <property type="evidence" value="ECO:0007669"/>
    <property type="project" value="UniProtKB-KW"/>
</dbReference>
<evidence type="ECO:0000256" key="3">
    <source>
        <dbReference type="ARBA" id="ARBA00022827"/>
    </source>
</evidence>
<evidence type="ECO:0000256" key="1">
    <source>
        <dbReference type="ARBA" id="ARBA00005466"/>
    </source>
</evidence>
<name>A0A6A5XND2_9PLEO</name>
<sequence length="445" mass="48086">MTEILPIPSVPRSQTAWLTPSCVASPDKKEQVSQILKTVNLFNHRFSVRSGGHSPNPGFSILQGEGLLIDLRKINHIAVSSDSKIVDLGPGARWGTVYAKLDSYNVGVLGARIPTVGVGGAFLGGGFFHFSGQFGMAVDNLKSVEIVLADGKIVEASVQQNSDLFWAIKGGGPNYGIVVNYKANTVPVKNMWYQVGQYATSEVPAILDAFAKWQKTGASDVKATVALIIGLESTTLGFFYSEPATKPASFDAFNSLTPLAPVFTTNGTVQSLTDLLGGVAAPGALRHDYRAASSKVDAQLYKDVYAFWRQQADAVHNSTGANMTFTLQPVPPNLAREGSRKGGNPMGVPKEAHQWWTTLVDWTRAEDDDAVRAVPIATEQKWVELSKARGLHVPYLFLNDASRDQNPLASYGAANLQRMRTIAKKYDPGEVFQKLQNGGFLLSKA</sequence>
<keyword evidence="8" id="KW-1185">Reference proteome</keyword>
<proteinExistence type="inferred from homology"/>
<comment type="similarity">
    <text evidence="1">Belongs to the oxygen-dependent FAD-linked oxidoreductase family.</text>
</comment>
<reference evidence="7" key="1">
    <citation type="journal article" date="2020" name="Stud. Mycol.">
        <title>101 Dothideomycetes genomes: a test case for predicting lifestyles and emergence of pathogens.</title>
        <authorList>
            <person name="Haridas S."/>
            <person name="Albert R."/>
            <person name="Binder M."/>
            <person name="Bloem J."/>
            <person name="Labutti K."/>
            <person name="Salamov A."/>
            <person name="Andreopoulos B."/>
            <person name="Baker S."/>
            <person name="Barry K."/>
            <person name="Bills G."/>
            <person name="Bluhm B."/>
            <person name="Cannon C."/>
            <person name="Castanera R."/>
            <person name="Culley D."/>
            <person name="Daum C."/>
            <person name="Ezra D."/>
            <person name="Gonzalez J."/>
            <person name="Henrissat B."/>
            <person name="Kuo A."/>
            <person name="Liang C."/>
            <person name="Lipzen A."/>
            <person name="Lutzoni F."/>
            <person name="Magnuson J."/>
            <person name="Mondo S."/>
            <person name="Nolan M."/>
            <person name="Ohm R."/>
            <person name="Pangilinan J."/>
            <person name="Park H.-J."/>
            <person name="Ramirez L."/>
            <person name="Alfaro M."/>
            <person name="Sun H."/>
            <person name="Tritt A."/>
            <person name="Yoshinaga Y."/>
            <person name="Zwiers L.-H."/>
            <person name="Turgeon B."/>
            <person name="Goodwin S."/>
            <person name="Spatafora J."/>
            <person name="Crous P."/>
            <person name="Grigoriev I."/>
        </authorList>
    </citation>
    <scope>NUCLEOTIDE SEQUENCE</scope>
    <source>
        <strain evidence="7">CBS 175.79</strain>
    </source>
</reference>
<dbReference type="InterPro" id="IPR036318">
    <property type="entry name" value="FAD-bd_PCMH-like_sf"/>
</dbReference>
<dbReference type="InterPro" id="IPR006094">
    <property type="entry name" value="Oxid_FAD_bind_N"/>
</dbReference>
<keyword evidence="4" id="KW-0560">Oxidoreductase</keyword>
<evidence type="ECO:0000313" key="7">
    <source>
        <dbReference type="EMBL" id="KAF2014433.1"/>
    </source>
</evidence>
<evidence type="ECO:0000256" key="4">
    <source>
        <dbReference type="ARBA" id="ARBA00023002"/>
    </source>
</evidence>
<dbReference type="InterPro" id="IPR016169">
    <property type="entry name" value="FAD-bd_PCMH_sub2"/>
</dbReference>
<dbReference type="RefSeq" id="XP_033382772.1">
    <property type="nucleotide sequence ID" value="XM_033529998.1"/>
</dbReference>
<dbReference type="InterPro" id="IPR016166">
    <property type="entry name" value="FAD-bd_PCMH"/>
</dbReference>
<evidence type="ECO:0000256" key="5">
    <source>
        <dbReference type="SAM" id="MobiDB-lite"/>
    </source>
</evidence>
<keyword evidence="2" id="KW-0285">Flavoprotein</keyword>
<dbReference type="AlphaFoldDB" id="A0A6A5XND2"/>
<feature type="domain" description="FAD-binding PCMH-type" evidence="6">
    <location>
        <begin position="16"/>
        <end position="188"/>
    </location>
</feature>
<dbReference type="GeneID" id="54287395"/>
<dbReference type="Proteomes" id="UP000799778">
    <property type="component" value="Unassembled WGS sequence"/>
</dbReference>
<evidence type="ECO:0000313" key="8">
    <source>
        <dbReference type="Proteomes" id="UP000799778"/>
    </source>
</evidence>
<dbReference type="PANTHER" id="PTHR42973">
    <property type="entry name" value="BINDING OXIDOREDUCTASE, PUTATIVE (AFU_ORTHOLOGUE AFUA_1G17690)-RELATED"/>
    <property type="match status" value="1"/>
</dbReference>